<dbReference type="Proteomes" id="UP000590442">
    <property type="component" value="Unassembled WGS sequence"/>
</dbReference>
<feature type="chain" id="PRO_5032885127" evidence="1">
    <location>
        <begin position="22"/>
        <end position="377"/>
    </location>
</feature>
<sequence length="377" mass="42165">MRPNKIIVLIGVFATMMQLNAQGCVAIRHFSSCVGNTLENNLLGPGDVQFGMNYRYFKSFRHFRGTEEEPDRISNNSEVINNSHSWDFFLTYGLTDRLYTSVTIPTVINTRSSLYEHGREERHTSFSRGLADIRIGVGYWLLNLEKHENGNVAVGLGLKLPTGNYNASDIFYNVGPDETPQVRPVDQSIQPGDGGFGITADFQFYQKVATNFFAYGGGFYLLNPKEVNGTRTFRETLSPILENEAIMAVPDQYSVRAGFSYSISNTISTSLGSRYEGVPVKDIMGGNEGFRRPGNVLSIDPGIAFMKNNFSLNLNLPFAVRRERPQSITDKQTEELTGNPRNGDAAFADYVINFGISYRISNNKVKIDPTLMDEFKN</sequence>
<organism evidence="2 3">
    <name type="scientific">Saonia flava</name>
    <dbReference type="NCBI Taxonomy" id="523696"/>
    <lineage>
        <taxon>Bacteria</taxon>
        <taxon>Pseudomonadati</taxon>
        <taxon>Bacteroidota</taxon>
        <taxon>Flavobacteriia</taxon>
        <taxon>Flavobacteriales</taxon>
        <taxon>Flavobacteriaceae</taxon>
        <taxon>Saonia</taxon>
    </lineage>
</organism>
<keyword evidence="1" id="KW-0732">Signal</keyword>
<accession>A0A846R016</accession>
<gene>
    <name evidence="2" type="ORF">GGR42_001176</name>
</gene>
<proteinExistence type="predicted"/>
<evidence type="ECO:0000256" key="1">
    <source>
        <dbReference type="SAM" id="SignalP"/>
    </source>
</evidence>
<name>A0A846R016_9FLAO</name>
<evidence type="ECO:0000313" key="3">
    <source>
        <dbReference type="Proteomes" id="UP000590442"/>
    </source>
</evidence>
<reference evidence="2 3" key="1">
    <citation type="submission" date="2020-03" db="EMBL/GenBank/DDBJ databases">
        <title>Genomic Encyclopedia of Type Strains, Phase IV (KMG-IV): sequencing the most valuable type-strain genomes for metagenomic binning, comparative biology and taxonomic classification.</title>
        <authorList>
            <person name="Goeker M."/>
        </authorList>
    </citation>
    <scope>NUCLEOTIDE SEQUENCE [LARGE SCALE GENOMIC DNA]</scope>
    <source>
        <strain evidence="2 3">DSM 29762</strain>
    </source>
</reference>
<evidence type="ECO:0000313" key="2">
    <source>
        <dbReference type="EMBL" id="NJB70714.1"/>
    </source>
</evidence>
<comment type="caution">
    <text evidence="2">The sequence shown here is derived from an EMBL/GenBank/DDBJ whole genome shotgun (WGS) entry which is preliminary data.</text>
</comment>
<keyword evidence="3" id="KW-1185">Reference proteome</keyword>
<protein>
    <submittedName>
        <fullName evidence="2">Uncharacterized protein</fullName>
    </submittedName>
</protein>
<dbReference type="AlphaFoldDB" id="A0A846R016"/>
<dbReference type="RefSeq" id="WP_167961809.1">
    <property type="nucleotide sequence ID" value="NZ_JAATJJ010000001.1"/>
</dbReference>
<feature type="signal peptide" evidence="1">
    <location>
        <begin position="1"/>
        <end position="21"/>
    </location>
</feature>
<dbReference type="EMBL" id="JAATJJ010000001">
    <property type="protein sequence ID" value="NJB70714.1"/>
    <property type="molecule type" value="Genomic_DNA"/>
</dbReference>